<dbReference type="Proteomes" id="UP000270261">
    <property type="component" value="Unassembled WGS sequence"/>
</dbReference>
<proteinExistence type="predicted"/>
<sequence length="323" mass="36325">MYKSFFGLKSKPFRLNPHLRFLFNSEAIQRAVNTLKYGLYQREGLVLLTGAPGCGKTMLIQNISRRLPDAGIQVFTLATPKADGHSLLQQIFLALGLELPGRADTAQLLHDLQKYLLGEVQANRRLLLVIDEAHNLDDDALEVVRLLSDMQLNGNLLLQIFLVAQPVLRARLAAPRLDALRQRFLVTDHIDGLTAEEVPQYIQKRMEQAGWQGETPFDAEALQRIQLATGGNPRQINILCERLLTQAYVEEKTRVSVQDVDNTLQDMEDEWRTAGDEAPVVASTASSQLREQDRRLDALEAALNQISQVTNTILVRLDALRQE</sequence>
<dbReference type="GO" id="GO:0016887">
    <property type="term" value="F:ATP hydrolysis activity"/>
    <property type="evidence" value="ECO:0007669"/>
    <property type="project" value="InterPro"/>
</dbReference>
<dbReference type="SUPFAM" id="SSF52540">
    <property type="entry name" value="P-loop containing nucleoside triphosphate hydrolases"/>
    <property type="match status" value="1"/>
</dbReference>
<feature type="domain" description="AAA+ ATPase" evidence="2">
    <location>
        <begin position="42"/>
        <end position="187"/>
    </location>
</feature>
<dbReference type="PANTHER" id="PTHR35894:SF5">
    <property type="entry name" value="MU-LIKE PROPHAGE FLUMU DNA TRANSPOSITION PROTEIN B"/>
    <property type="match status" value="1"/>
</dbReference>
<evidence type="ECO:0000313" key="4">
    <source>
        <dbReference type="Proteomes" id="UP000270261"/>
    </source>
</evidence>
<reference evidence="3 4" key="1">
    <citation type="submission" date="2018-11" db="EMBL/GenBank/DDBJ databases">
        <title>Genome sequencing of Lautropia sp. KCOM 2505 (= ChDC F240).</title>
        <authorList>
            <person name="Kook J.-K."/>
            <person name="Park S.-N."/>
            <person name="Lim Y.K."/>
        </authorList>
    </citation>
    <scope>NUCLEOTIDE SEQUENCE [LARGE SCALE GENOMIC DNA]</scope>
    <source>
        <strain evidence="3 4">KCOM 2505</strain>
    </source>
</reference>
<feature type="coiled-coil region" evidence="1">
    <location>
        <begin position="282"/>
        <end position="309"/>
    </location>
</feature>
<keyword evidence="1" id="KW-0175">Coiled coil</keyword>
<dbReference type="InterPro" id="IPR027417">
    <property type="entry name" value="P-loop_NTPase"/>
</dbReference>
<evidence type="ECO:0000259" key="2">
    <source>
        <dbReference type="SMART" id="SM00382"/>
    </source>
</evidence>
<dbReference type="InterPro" id="IPR003593">
    <property type="entry name" value="AAA+_ATPase"/>
</dbReference>
<dbReference type="PANTHER" id="PTHR35894">
    <property type="entry name" value="GENERAL SECRETION PATHWAY PROTEIN A-RELATED"/>
    <property type="match status" value="1"/>
</dbReference>
<dbReference type="AlphaFoldDB" id="A0A426FMB3"/>
<keyword evidence="4" id="KW-1185">Reference proteome</keyword>
<protein>
    <submittedName>
        <fullName evidence="3">AAA family ATPase</fullName>
    </submittedName>
</protein>
<dbReference type="OrthoDB" id="9783370at2"/>
<comment type="caution">
    <text evidence="3">The sequence shown here is derived from an EMBL/GenBank/DDBJ whole genome shotgun (WGS) entry which is preliminary data.</text>
</comment>
<dbReference type="SMART" id="SM00382">
    <property type="entry name" value="AAA"/>
    <property type="match status" value="1"/>
</dbReference>
<accession>A0A426FMB3</accession>
<name>A0A426FMB3_9BURK</name>
<dbReference type="Gene3D" id="3.40.50.300">
    <property type="entry name" value="P-loop containing nucleotide triphosphate hydrolases"/>
    <property type="match status" value="1"/>
</dbReference>
<organism evidence="3 4">
    <name type="scientific">Lautropia dentalis</name>
    <dbReference type="NCBI Taxonomy" id="2490857"/>
    <lineage>
        <taxon>Bacteria</taxon>
        <taxon>Pseudomonadati</taxon>
        <taxon>Pseudomonadota</taxon>
        <taxon>Betaproteobacteria</taxon>
        <taxon>Burkholderiales</taxon>
        <taxon>Burkholderiaceae</taxon>
        <taxon>Lautropia</taxon>
    </lineage>
</organism>
<dbReference type="Pfam" id="PF13401">
    <property type="entry name" value="AAA_22"/>
    <property type="match status" value="1"/>
</dbReference>
<dbReference type="InterPro" id="IPR049945">
    <property type="entry name" value="AAA_22"/>
</dbReference>
<dbReference type="EMBL" id="RRUE01000002">
    <property type="protein sequence ID" value="RRN43894.1"/>
    <property type="molecule type" value="Genomic_DNA"/>
</dbReference>
<dbReference type="InterPro" id="IPR052026">
    <property type="entry name" value="ExeA_AAA_ATPase_DNA-bind"/>
</dbReference>
<evidence type="ECO:0000313" key="3">
    <source>
        <dbReference type="EMBL" id="RRN43894.1"/>
    </source>
</evidence>
<evidence type="ECO:0000256" key="1">
    <source>
        <dbReference type="SAM" id="Coils"/>
    </source>
</evidence>
<gene>
    <name evidence="3" type="ORF">EHV23_10880</name>
</gene>
<dbReference type="CDD" id="cd00009">
    <property type="entry name" value="AAA"/>
    <property type="match status" value="1"/>
</dbReference>
<dbReference type="RefSeq" id="WP_125096094.1">
    <property type="nucleotide sequence ID" value="NZ_RRUE01000002.1"/>
</dbReference>